<dbReference type="Pfam" id="PF03568">
    <property type="entry name" value="Separin_C"/>
    <property type="match status" value="1"/>
</dbReference>
<comment type="caution">
    <text evidence="1">The sequence shown here is derived from an EMBL/GenBank/DDBJ whole genome shotgun (WGS) entry which is preliminary data.</text>
</comment>
<dbReference type="PANTHER" id="PTHR12792:SF0">
    <property type="entry name" value="SEPARIN"/>
    <property type="match status" value="1"/>
</dbReference>
<feature type="non-terminal residue" evidence="1">
    <location>
        <position position="120"/>
    </location>
</feature>
<evidence type="ECO:0000313" key="1">
    <source>
        <dbReference type="EMBL" id="KAH0894531.1"/>
    </source>
</evidence>
<dbReference type="Proteomes" id="UP000824890">
    <property type="component" value="Unassembled WGS sequence"/>
</dbReference>
<gene>
    <name evidence="1" type="ORF">HID58_056960</name>
</gene>
<dbReference type="InterPro" id="IPR005314">
    <property type="entry name" value="Peptidase_C50"/>
</dbReference>
<name>A0ABQ8AR19_BRANA</name>
<reference evidence="1 2" key="1">
    <citation type="submission" date="2021-05" db="EMBL/GenBank/DDBJ databases">
        <title>Genome Assembly of Synthetic Allotetraploid Brassica napus Reveals Homoeologous Exchanges between Subgenomes.</title>
        <authorList>
            <person name="Davis J.T."/>
        </authorList>
    </citation>
    <scope>NUCLEOTIDE SEQUENCE [LARGE SCALE GENOMIC DNA]</scope>
    <source>
        <strain evidence="2">cv. Da-Ae</strain>
        <tissue evidence="1">Seedling</tissue>
    </source>
</reference>
<sequence length="120" mass="13608">MLLKVILGGGIENCKGEACVATHALALQLIHEAASKLEQQDGHENREFIILVLDPDVQMLPWENIPVLTKQEVYRMPSAGPQYMSSRELEPPAIVANLWDIRYRDIDRFGKALLELVERE</sequence>
<organism evidence="1 2">
    <name type="scientific">Brassica napus</name>
    <name type="common">Rape</name>
    <dbReference type="NCBI Taxonomy" id="3708"/>
    <lineage>
        <taxon>Eukaryota</taxon>
        <taxon>Viridiplantae</taxon>
        <taxon>Streptophyta</taxon>
        <taxon>Embryophyta</taxon>
        <taxon>Tracheophyta</taxon>
        <taxon>Spermatophyta</taxon>
        <taxon>Magnoliopsida</taxon>
        <taxon>eudicotyledons</taxon>
        <taxon>Gunneridae</taxon>
        <taxon>Pentapetalae</taxon>
        <taxon>rosids</taxon>
        <taxon>malvids</taxon>
        <taxon>Brassicales</taxon>
        <taxon>Brassicaceae</taxon>
        <taxon>Brassiceae</taxon>
        <taxon>Brassica</taxon>
    </lineage>
</organism>
<protein>
    <submittedName>
        <fullName evidence="1">Uncharacterized protein</fullName>
    </submittedName>
</protein>
<accession>A0ABQ8AR19</accession>
<dbReference type="PANTHER" id="PTHR12792">
    <property type="entry name" value="EXTRA SPINDLE POLES 1-RELATED"/>
    <property type="match status" value="1"/>
</dbReference>
<dbReference type="EMBL" id="JAGKQM010000013">
    <property type="protein sequence ID" value="KAH0894531.1"/>
    <property type="molecule type" value="Genomic_DNA"/>
</dbReference>
<evidence type="ECO:0000313" key="2">
    <source>
        <dbReference type="Proteomes" id="UP000824890"/>
    </source>
</evidence>
<proteinExistence type="predicted"/>
<keyword evidence="2" id="KW-1185">Reference proteome</keyword>